<dbReference type="GO" id="GO:0008168">
    <property type="term" value="F:methyltransferase activity"/>
    <property type="evidence" value="ECO:0007669"/>
    <property type="project" value="UniProtKB-KW"/>
</dbReference>
<dbReference type="NCBIfam" id="TIGR00095">
    <property type="entry name" value="16S rRNA (guanine(966)-N(2))-methyltransferase RsmD"/>
    <property type="match status" value="1"/>
</dbReference>
<dbReference type="PIRSF" id="PIRSF004553">
    <property type="entry name" value="CHP00095"/>
    <property type="match status" value="1"/>
</dbReference>
<dbReference type="InterPro" id="IPR029063">
    <property type="entry name" value="SAM-dependent_MTases_sf"/>
</dbReference>
<dbReference type="PANTHER" id="PTHR43542:SF1">
    <property type="entry name" value="METHYLTRANSFERASE"/>
    <property type="match status" value="1"/>
</dbReference>
<evidence type="ECO:0000256" key="2">
    <source>
        <dbReference type="ARBA" id="ARBA00022679"/>
    </source>
</evidence>
<name>Q3A424_SYNC1</name>
<reference evidence="4" key="1">
    <citation type="submission" date="2005-10" db="EMBL/GenBank/DDBJ databases">
        <title>Complete sequence of Pelobacter carbinolicus DSM 2380.</title>
        <authorList>
            <person name="Copeland A."/>
            <person name="Lucas S."/>
            <person name="Lapidus A."/>
            <person name="Barry K."/>
            <person name="Detter J.C."/>
            <person name="Glavina T."/>
            <person name="Hammon N."/>
            <person name="Israni S."/>
            <person name="Pitluck S."/>
            <person name="Chertkov O."/>
            <person name="Schmutz J."/>
            <person name="Larimer F."/>
            <person name="Land M."/>
            <person name="Kyrpides N."/>
            <person name="Ivanova N."/>
            <person name="Richardson P."/>
        </authorList>
    </citation>
    <scope>NUCLEOTIDE SEQUENCE [LARGE SCALE GENOMIC DNA]</scope>
    <source>
        <strain evidence="4">DSM 2380 / NBRC 103641 / GraBd1</strain>
    </source>
</reference>
<keyword evidence="4" id="KW-1185">Reference proteome</keyword>
<dbReference type="GO" id="GO:0003676">
    <property type="term" value="F:nucleic acid binding"/>
    <property type="evidence" value="ECO:0007669"/>
    <property type="project" value="InterPro"/>
</dbReference>
<dbReference type="InterPro" id="IPR004398">
    <property type="entry name" value="RNA_MeTrfase_RsmD"/>
</dbReference>
<dbReference type="CDD" id="cd02440">
    <property type="entry name" value="AdoMet_MTases"/>
    <property type="match status" value="1"/>
</dbReference>
<dbReference type="GO" id="GO:0031167">
    <property type="term" value="P:rRNA methylation"/>
    <property type="evidence" value="ECO:0007669"/>
    <property type="project" value="InterPro"/>
</dbReference>
<evidence type="ECO:0000313" key="3">
    <source>
        <dbReference type="EMBL" id="ABA88883.1"/>
    </source>
</evidence>
<dbReference type="STRING" id="338963.Pcar_1639"/>
<keyword evidence="2 3" id="KW-0808">Transferase</keyword>
<reference evidence="3 4" key="2">
    <citation type="journal article" date="2012" name="BMC Genomics">
        <title>The genome of Pelobacter carbinolicus reveals surprising metabolic capabilities and physiological features.</title>
        <authorList>
            <person name="Aklujkar M."/>
            <person name="Haveman S.A."/>
            <person name="Didonato R.Jr."/>
            <person name="Chertkov O."/>
            <person name="Han C.S."/>
            <person name="Land M.L."/>
            <person name="Brown P."/>
            <person name="Lovley D.R."/>
        </authorList>
    </citation>
    <scope>NUCLEOTIDE SEQUENCE [LARGE SCALE GENOMIC DNA]</scope>
    <source>
        <strain evidence="4">DSM 2380 / NBRC 103641 / GraBd1</strain>
    </source>
</reference>
<dbReference type="SUPFAM" id="SSF53335">
    <property type="entry name" value="S-adenosyl-L-methionine-dependent methyltransferases"/>
    <property type="match status" value="1"/>
</dbReference>
<organism evidence="3 4">
    <name type="scientific">Syntrophotalea carbinolica (strain DSM 2380 / NBRC 103641 / GraBd1)</name>
    <name type="common">Pelobacter carbinolicus</name>
    <dbReference type="NCBI Taxonomy" id="338963"/>
    <lineage>
        <taxon>Bacteria</taxon>
        <taxon>Pseudomonadati</taxon>
        <taxon>Thermodesulfobacteriota</taxon>
        <taxon>Desulfuromonadia</taxon>
        <taxon>Desulfuromonadales</taxon>
        <taxon>Syntrophotaleaceae</taxon>
        <taxon>Syntrophotalea</taxon>
    </lineage>
</organism>
<dbReference type="PANTHER" id="PTHR43542">
    <property type="entry name" value="METHYLTRANSFERASE"/>
    <property type="match status" value="1"/>
</dbReference>
<dbReference type="PROSITE" id="PS00092">
    <property type="entry name" value="N6_MTASE"/>
    <property type="match status" value="1"/>
</dbReference>
<dbReference type="KEGG" id="pca:Pcar_1639"/>
<protein>
    <submittedName>
        <fullName evidence="3">DNA methyltransferase, putative</fullName>
    </submittedName>
</protein>
<proteinExistence type="predicted"/>
<accession>Q3A424</accession>
<dbReference type="InterPro" id="IPR002052">
    <property type="entry name" value="DNA_methylase_N6_adenine_CS"/>
</dbReference>
<dbReference type="eggNOG" id="COG0742">
    <property type="taxonomic scope" value="Bacteria"/>
</dbReference>
<dbReference type="AlphaFoldDB" id="Q3A424"/>
<evidence type="ECO:0000313" key="4">
    <source>
        <dbReference type="Proteomes" id="UP000002534"/>
    </source>
</evidence>
<dbReference type="Proteomes" id="UP000002534">
    <property type="component" value="Chromosome"/>
</dbReference>
<dbReference type="Gene3D" id="3.40.50.150">
    <property type="entry name" value="Vaccinia Virus protein VP39"/>
    <property type="match status" value="1"/>
</dbReference>
<dbReference type="OrthoDB" id="9803017at2"/>
<keyword evidence="1 3" id="KW-0489">Methyltransferase</keyword>
<dbReference type="EMBL" id="CP000142">
    <property type="protein sequence ID" value="ABA88883.1"/>
    <property type="molecule type" value="Genomic_DNA"/>
</dbReference>
<gene>
    <name evidence="3" type="ordered locus">Pcar_1639</name>
</gene>
<sequence length="194" mass="20990">MRIISGSAKGRKLRQFKGQNIRPTTDRVREALFSSLQSRLGSFSELKVLDLFAGTGALSLEALSRGAAYAVLVDQSPNSVAVIAENIKTCGMQDRTRLCRTSASIFVNQNQAAKDAPFDLIFLDPPYNKNLVTPTLNGIVENKLLSGCGIICVEAARKDPVPSEVPGLIQLDRKEYGSTAVSFFSLSKPGEDQP</sequence>
<dbReference type="Pfam" id="PF03602">
    <property type="entry name" value="Cons_hypoth95"/>
    <property type="match status" value="1"/>
</dbReference>
<evidence type="ECO:0000256" key="1">
    <source>
        <dbReference type="ARBA" id="ARBA00022603"/>
    </source>
</evidence>
<dbReference type="HOGENOM" id="CLU_075826_0_2_7"/>